<protein>
    <submittedName>
        <fullName evidence="1">DUF3570 domain-containing protein</fullName>
    </submittedName>
</protein>
<reference evidence="1" key="1">
    <citation type="submission" date="2023-06" db="EMBL/GenBank/DDBJ databases">
        <title>Genomic of Parafulvivirga corallium.</title>
        <authorList>
            <person name="Wang G."/>
        </authorList>
    </citation>
    <scope>NUCLEOTIDE SEQUENCE</scope>
    <source>
        <strain evidence="1">BMA10</strain>
    </source>
</reference>
<dbReference type="EMBL" id="JAUJEA010000005">
    <property type="protein sequence ID" value="MDN5202644.1"/>
    <property type="molecule type" value="Genomic_DNA"/>
</dbReference>
<dbReference type="InterPro" id="IPR021953">
    <property type="entry name" value="DUF3570"/>
</dbReference>
<accession>A0ABT8KPI1</accession>
<dbReference type="RefSeq" id="WP_346752667.1">
    <property type="nucleotide sequence ID" value="NZ_JAUJEA010000005.1"/>
</dbReference>
<comment type="caution">
    <text evidence="1">The sequence shown here is derived from an EMBL/GenBank/DDBJ whole genome shotgun (WGS) entry which is preliminary data.</text>
</comment>
<keyword evidence="2" id="KW-1185">Reference proteome</keyword>
<name>A0ABT8KPI1_9BACT</name>
<evidence type="ECO:0000313" key="1">
    <source>
        <dbReference type="EMBL" id="MDN5202644.1"/>
    </source>
</evidence>
<proteinExistence type="predicted"/>
<gene>
    <name evidence="1" type="ORF">QQ008_14745</name>
</gene>
<organism evidence="1 2">
    <name type="scientific">Splendidivirga corallicola</name>
    <dbReference type="NCBI Taxonomy" id="3051826"/>
    <lineage>
        <taxon>Bacteria</taxon>
        <taxon>Pseudomonadati</taxon>
        <taxon>Bacteroidota</taxon>
        <taxon>Cytophagia</taxon>
        <taxon>Cytophagales</taxon>
        <taxon>Splendidivirgaceae</taxon>
        <taxon>Splendidivirga</taxon>
    </lineage>
</organism>
<sequence>MQLKVGITGKPKKWYEQFLLSLLFVLPFQILPAFGQQTNQIDEKADLKKPETAFKEQDEKREVDVNFLFNYYDQDGDHSAVTGGIGTEELKDRALKIIVNVPLDSVSTLNINSHLNVYSSASTDNINDYVSSASAEDLRIQMNIGYTRETPEKNSTYSVNFGGSIETDYISASVGGQWSKDSKDKNRSFGIRAHLYFDTWLPIFPDELRRTSEAIIETNKRRSYNLELFSSQVINKKLQVSISSELVYQKGLLSTPFHRVYFIERDLPKIEKLPAERWKLPLGFRVNYFINDYVITRLYYRFYSDNFGIQGHTASIETPLKLNNFFSIYPFYRFHTQTQADFFKGFKRHSLNQKFYSSDYDLSAFNSNKVGIGIHYAPLWGIGRFKFPNKRRVTRFKSIDLRLARYSRSDGLNAFLISTDFAFAIK</sequence>
<dbReference type="Pfam" id="PF12094">
    <property type="entry name" value="DUF3570"/>
    <property type="match status" value="1"/>
</dbReference>
<evidence type="ECO:0000313" key="2">
    <source>
        <dbReference type="Proteomes" id="UP001172082"/>
    </source>
</evidence>
<dbReference type="Proteomes" id="UP001172082">
    <property type="component" value="Unassembled WGS sequence"/>
</dbReference>